<dbReference type="SUPFAM" id="SSF52833">
    <property type="entry name" value="Thioredoxin-like"/>
    <property type="match status" value="1"/>
</dbReference>
<proteinExistence type="predicted"/>
<evidence type="ECO:0000313" key="3">
    <source>
        <dbReference type="Proteomes" id="UP000253551"/>
    </source>
</evidence>
<dbReference type="AlphaFoldDB" id="A0A367KYK2"/>
<dbReference type="STRING" id="4846.A0A367KYK2"/>
<gene>
    <name evidence="2" type="ORF">CU098_013487</name>
</gene>
<dbReference type="Pfam" id="PF22041">
    <property type="entry name" value="GST_C_7"/>
    <property type="match status" value="1"/>
</dbReference>
<reference evidence="2 3" key="1">
    <citation type="journal article" date="2018" name="G3 (Bethesda)">
        <title>Phylogenetic and Phylogenomic Definition of Rhizopus Species.</title>
        <authorList>
            <person name="Gryganskyi A.P."/>
            <person name="Golan J."/>
            <person name="Dolatabadi S."/>
            <person name="Mondo S."/>
            <person name="Robb S."/>
            <person name="Idnurm A."/>
            <person name="Muszewska A."/>
            <person name="Steczkiewicz K."/>
            <person name="Masonjones S."/>
            <person name="Liao H.L."/>
            <person name="Gajdeczka M.T."/>
            <person name="Anike F."/>
            <person name="Vuek A."/>
            <person name="Anishchenko I.M."/>
            <person name="Voigt K."/>
            <person name="de Hoog G.S."/>
            <person name="Smith M.E."/>
            <person name="Heitman J."/>
            <person name="Vilgalys R."/>
            <person name="Stajich J.E."/>
        </authorList>
    </citation>
    <scope>NUCLEOTIDE SEQUENCE [LARGE SCALE GENOMIC DNA]</scope>
    <source>
        <strain evidence="2 3">LSU 92-RS-03</strain>
    </source>
</reference>
<dbReference type="Gene3D" id="1.20.1050.10">
    <property type="match status" value="1"/>
</dbReference>
<dbReference type="Gene3D" id="3.40.30.10">
    <property type="entry name" value="Glutaredoxin"/>
    <property type="match status" value="1"/>
</dbReference>
<keyword evidence="3" id="KW-1185">Reference proteome</keyword>
<dbReference type="OrthoDB" id="4951845at2759"/>
<protein>
    <recommendedName>
        <fullName evidence="1">GST N-terminal domain-containing protein</fullName>
    </recommendedName>
</protein>
<dbReference type="InterPro" id="IPR054416">
    <property type="entry name" value="GST_UstS-like_C"/>
</dbReference>
<sequence length="233" mass="27179">MTDITCYDLELEGFEQELSSPNTAKTRYALNFKKIPYNTEWVTFSNIEDILKPITKSESRPTVPIIVDKRNGKVIQDSWEIAKYLEESFPENSLFNGEQGIHKFFHNYVEGHIMVPIFKMCILQIYERSGDYKDKFRQTREAMVGTSLEVIAGKPEDHVDDLKKAFAPIHDILKNYSFVSGSQAGWADIVLASWFTLPSKYRPDIFESHVLNIMGDDIFANWWKRTEFFRQQQ</sequence>
<accession>A0A367KYK2</accession>
<evidence type="ECO:0000259" key="1">
    <source>
        <dbReference type="PROSITE" id="PS50404"/>
    </source>
</evidence>
<comment type="caution">
    <text evidence="2">The sequence shown here is derived from an EMBL/GenBank/DDBJ whole genome shotgun (WGS) entry which is preliminary data.</text>
</comment>
<dbReference type="Pfam" id="PF13409">
    <property type="entry name" value="GST_N_2"/>
    <property type="match status" value="1"/>
</dbReference>
<dbReference type="InterPro" id="IPR004045">
    <property type="entry name" value="Glutathione_S-Trfase_N"/>
</dbReference>
<dbReference type="SUPFAM" id="SSF47616">
    <property type="entry name" value="GST C-terminal domain-like"/>
    <property type="match status" value="1"/>
</dbReference>
<organism evidence="2 3">
    <name type="scientific">Rhizopus stolonifer</name>
    <name type="common">Rhizopus nigricans</name>
    <dbReference type="NCBI Taxonomy" id="4846"/>
    <lineage>
        <taxon>Eukaryota</taxon>
        <taxon>Fungi</taxon>
        <taxon>Fungi incertae sedis</taxon>
        <taxon>Mucoromycota</taxon>
        <taxon>Mucoromycotina</taxon>
        <taxon>Mucoromycetes</taxon>
        <taxon>Mucorales</taxon>
        <taxon>Mucorineae</taxon>
        <taxon>Rhizopodaceae</taxon>
        <taxon>Rhizopus</taxon>
    </lineage>
</organism>
<evidence type="ECO:0000313" key="2">
    <source>
        <dbReference type="EMBL" id="RCI07207.1"/>
    </source>
</evidence>
<feature type="domain" description="GST N-terminal" evidence="1">
    <location>
        <begin position="10"/>
        <end position="93"/>
    </location>
</feature>
<dbReference type="PROSITE" id="PS50404">
    <property type="entry name" value="GST_NTER"/>
    <property type="match status" value="1"/>
</dbReference>
<name>A0A367KYK2_RHIST</name>
<dbReference type="InterPro" id="IPR036282">
    <property type="entry name" value="Glutathione-S-Trfase_C_sf"/>
</dbReference>
<dbReference type="Proteomes" id="UP000253551">
    <property type="component" value="Unassembled WGS sequence"/>
</dbReference>
<dbReference type="InterPro" id="IPR036249">
    <property type="entry name" value="Thioredoxin-like_sf"/>
</dbReference>
<dbReference type="EMBL" id="PJQM01000016">
    <property type="protein sequence ID" value="RCI07207.1"/>
    <property type="molecule type" value="Genomic_DNA"/>
</dbReference>